<dbReference type="GeneID" id="105368848"/>
<protein>
    <submittedName>
        <fullName evidence="2">Uncharacterized protein LOC105368848</fullName>
    </submittedName>
</protein>
<reference evidence="2" key="1">
    <citation type="submission" date="2025-08" db="UniProtKB">
        <authorList>
            <consortium name="RefSeq"/>
        </authorList>
    </citation>
    <scope>IDENTIFICATION</scope>
</reference>
<dbReference type="KEGG" id="csol:105368848"/>
<accession>A0AAJ6YXL5</accession>
<dbReference type="RefSeq" id="XP_011506280.1">
    <property type="nucleotide sequence ID" value="XM_011507978.1"/>
</dbReference>
<dbReference type="AlphaFoldDB" id="A0AAJ6YXL5"/>
<organism evidence="1 2">
    <name type="scientific">Ceratosolen solmsi marchali</name>
    <dbReference type="NCBI Taxonomy" id="326594"/>
    <lineage>
        <taxon>Eukaryota</taxon>
        <taxon>Metazoa</taxon>
        <taxon>Ecdysozoa</taxon>
        <taxon>Arthropoda</taxon>
        <taxon>Hexapoda</taxon>
        <taxon>Insecta</taxon>
        <taxon>Pterygota</taxon>
        <taxon>Neoptera</taxon>
        <taxon>Endopterygota</taxon>
        <taxon>Hymenoptera</taxon>
        <taxon>Apocrita</taxon>
        <taxon>Proctotrupomorpha</taxon>
        <taxon>Chalcidoidea</taxon>
        <taxon>Agaonidae</taxon>
        <taxon>Agaoninae</taxon>
        <taxon>Ceratosolen</taxon>
    </lineage>
</organism>
<evidence type="ECO:0000313" key="1">
    <source>
        <dbReference type="Proteomes" id="UP000695007"/>
    </source>
</evidence>
<dbReference type="Proteomes" id="UP000695007">
    <property type="component" value="Unplaced"/>
</dbReference>
<name>A0AAJ6YXL5_9HYME</name>
<sequence length="369" mass="42322">MTMEMEVVVSQPEDITDLKAKGPSHGKDMLDRFTDNGGLYDLIVKQMLQPGHEGELCGWLRELSLIRSNMNCPTEGCNGKNLTWSPARSIDKYSWYCLECKKRQTLRDSSFFLQIKCDLKLCMQIIVAWCQSIPNEVVVSYLELKQHVVKKAYEKLGKVAETYVKNHSEEWLLGGNEKILIVDEFPSGYMTETLINAPVARKRNNNCHTILCIAEVDKIPPRMWMHIIHANPEPPPSKNAKNQKLESKCGMVEEALSEICAHAKPGSYLIANRRARCCNYESLKELKEYKVISIEDLQMYDTPGKNELLGNLETIWQTGIGVCEEIQETTRTNGLQHLFVHLWRQRFAMTPANAFEYIIQHIAECFQFT</sequence>
<proteinExistence type="predicted"/>
<evidence type="ECO:0000313" key="2">
    <source>
        <dbReference type="RefSeq" id="XP_011506280.1"/>
    </source>
</evidence>
<gene>
    <name evidence="2" type="primary">LOC105368848</name>
</gene>
<keyword evidence="1" id="KW-1185">Reference proteome</keyword>